<reference evidence="2" key="1">
    <citation type="journal article" date="2023" name="Int. J. Syst. Evol. Microbiol.">
        <title>Collibacillus ludicampi gen. nov., sp. nov., a new soil bacterium of the family Alicyclobacillaceae.</title>
        <authorList>
            <person name="Jojima T."/>
            <person name="Ioku Y."/>
            <person name="Fukuta Y."/>
            <person name="Shirasaka N."/>
            <person name="Matsumura Y."/>
            <person name="Mori M."/>
        </authorList>
    </citation>
    <scope>NUCLEOTIDE SEQUENCE</scope>
    <source>
        <strain evidence="2">TP075</strain>
    </source>
</reference>
<protein>
    <submittedName>
        <fullName evidence="2">Uncharacterized protein</fullName>
    </submittedName>
</protein>
<keyword evidence="3" id="KW-1185">Reference proteome</keyword>
<evidence type="ECO:0000313" key="2">
    <source>
        <dbReference type="EMBL" id="GIM48048.1"/>
    </source>
</evidence>
<sequence length="183" mass="20971">MSRIRIVPTLVITFTALIVLFGGWIMYRNYGLVRPLERELSSMAPVQHVNVVVNNQTKEIQVTLKKVPDLMTAYQSVKERVTSTLGNNVKIVIRDHRSKELIDLYQNYQPLIFEGIAKGNYTSMIDTLKRRAANDGITNARITMDKNNIYIQLEKGSDYLYEIVPYHEPKQIQINDGQGGDQQ</sequence>
<dbReference type="Proteomes" id="UP001057291">
    <property type="component" value="Unassembled WGS sequence"/>
</dbReference>
<dbReference type="RefSeq" id="WP_282200961.1">
    <property type="nucleotide sequence ID" value="NZ_BOQE01000001.1"/>
</dbReference>
<accession>A0AAV4LJT9</accession>
<keyword evidence="1" id="KW-0472">Membrane</keyword>
<comment type="caution">
    <text evidence="2">The sequence shown here is derived from an EMBL/GenBank/DDBJ whole genome shotgun (WGS) entry which is preliminary data.</text>
</comment>
<gene>
    <name evidence="2" type="ORF">DNHGIG_35970</name>
</gene>
<dbReference type="AlphaFoldDB" id="A0AAV4LJT9"/>
<name>A0AAV4LJT9_9BACL</name>
<organism evidence="2 3">
    <name type="scientific">Collibacillus ludicampi</name>
    <dbReference type="NCBI Taxonomy" id="2771369"/>
    <lineage>
        <taxon>Bacteria</taxon>
        <taxon>Bacillati</taxon>
        <taxon>Bacillota</taxon>
        <taxon>Bacilli</taxon>
        <taxon>Bacillales</taxon>
        <taxon>Alicyclobacillaceae</taxon>
        <taxon>Collibacillus</taxon>
    </lineage>
</organism>
<evidence type="ECO:0000313" key="3">
    <source>
        <dbReference type="Proteomes" id="UP001057291"/>
    </source>
</evidence>
<feature type="transmembrane region" description="Helical" evidence="1">
    <location>
        <begin position="6"/>
        <end position="27"/>
    </location>
</feature>
<dbReference type="EMBL" id="BOQE01000001">
    <property type="protein sequence ID" value="GIM48048.1"/>
    <property type="molecule type" value="Genomic_DNA"/>
</dbReference>
<keyword evidence="1" id="KW-0812">Transmembrane</keyword>
<proteinExistence type="predicted"/>
<evidence type="ECO:0000256" key="1">
    <source>
        <dbReference type="SAM" id="Phobius"/>
    </source>
</evidence>
<keyword evidence="1" id="KW-1133">Transmembrane helix</keyword>